<protein>
    <submittedName>
        <fullName evidence="1">Uncharacterized protein</fullName>
    </submittedName>
</protein>
<dbReference type="Gene3D" id="1.25.10.10">
    <property type="entry name" value="Leucine-rich Repeat Variant"/>
    <property type="match status" value="1"/>
</dbReference>
<dbReference type="AlphaFoldDB" id="A0A9J6DXD5"/>
<dbReference type="Proteomes" id="UP000821866">
    <property type="component" value="Unassembled WGS sequence"/>
</dbReference>
<dbReference type="InterPro" id="IPR011989">
    <property type="entry name" value="ARM-like"/>
</dbReference>
<gene>
    <name evidence="1" type="ORF">HPB51_020392</name>
</gene>
<keyword evidence="2" id="KW-1185">Reference proteome</keyword>
<proteinExistence type="predicted"/>
<sequence>MQLLLPLLQQRLAQLLADQSEASVLLQKQILKIYFALVQYHFPLGLISREVCTQWMELLRVILDRPVPDVSSSLFPSWLPEKEAHISMLSSIRFE</sequence>
<reference evidence="1" key="1">
    <citation type="journal article" date="2020" name="Cell">
        <title>Large-Scale Comparative Analyses of Tick Genomes Elucidate Their Genetic Diversity and Vector Capacities.</title>
        <authorList>
            <consortium name="Tick Genome and Microbiome Consortium (TIGMIC)"/>
            <person name="Jia N."/>
            <person name="Wang J."/>
            <person name="Shi W."/>
            <person name="Du L."/>
            <person name="Sun Y."/>
            <person name="Zhan W."/>
            <person name="Jiang J.F."/>
            <person name="Wang Q."/>
            <person name="Zhang B."/>
            <person name="Ji P."/>
            <person name="Bell-Sakyi L."/>
            <person name="Cui X.M."/>
            <person name="Yuan T.T."/>
            <person name="Jiang B.G."/>
            <person name="Yang W.F."/>
            <person name="Lam T.T."/>
            <person name="Chang Q.C."/>
            <person name="Ding S.J."/>
            <person name="Wang X.J."/>
            <person name="Zhu J.G."/>
            <person name="Ruan X.D."/>
            <person name="Zhao L."/>
            <person name="Wei J.T."/>
            <person name="Ye R.Z."/>
            <person name="Que T.C."/>
            <person name="Du C.H."/>
            <person name="Zhou Y.H."/>
            <person name="Cheng J.X."/>
            <person name="Dai P.F."/>
            <person name="Guo W.B."/>
            <person name="Han X.H."/>
            <person name="Huang E.J."/>
            <person name="Li L.F."/>
            <person name="Wei W."/>
            <person name="Gao Y.C."/>
            <person name="Liu J.Z."/>
            <person name="Shao H.Z."/>
            <person name="Wang X."/>
            <person name="Wang C.C."/>
            <person name="Yang T.C."/>
            <person name="Huo Q.B."/>
            <person name="Li W."/>
            <person name="Chen H.Y."/>
            <person name="Chen S.E."/>
            <person name="Zhou L.G."/>
            <person name="Ni X.B."/>
            <person name="Tian J.H."/>
            <person name="Sheng Y."/>
            <person name="Liu T."/>
            <person name="Pan Y.S."/>
            <person name="Xia L.Y."/>
            <person name="Li J."/>
            <person name="Zhao F."/>
            <person name="Cao W.C."/>
        </authorList>
    </citation>
    <scope>NUCLEOTIDE SEQUENCE</scope>
    <source>
        <strain evidence="1">Rmic-2018</strain>
    </source>
</reference>
<dbReference type="EMBL" id="JABSTU010000007">
    <property type="protein sequence ID" value="KAH8026408.1"/>
    <property type="molecule type" value="Genomic_DNA"/>
</dbReference>
<dbReference type="VEuPathDB" id="VectorBase:LOC119169136"/>
<accession>A0A9J6DXD5</accession>
<reference evidence="1" key="2">
    <citation type="submission" date="2021-09" db="EMBL/GenBank/DDBJ databases">
        <authorList>
            <person name="Jia N."/>
            <person name="Wang J."/>
            <person name="Shi W."/>
            <person name="Du L."/>
            <person name="Sun Y."/>
            <person name="Zhan W."/>
            <person name="Jiang J."/>
            <person name="Wang Q."/>
            <person name="Zhang B."/>
            <person name="Ji P."/>
            <person name="Sakyi L.B."/>
            <person name="Cui X."/>
            <person name="Yuan T."/>
            <person name="Jiang B."/>
            <person name="Yang W."/>
            <person name="Lam T.T.-Y."/>
            <person name="Chang Q."/>
            <person name="Ding S."/>
            <person name="Wang X."/>
            <person name="Zhu J."/>
            <person name="Ruan X."/>
            <person name="Zhao L."/>
            <person name="Wei J."/>
            <person name="Que T."/>
            <person name="Du C."/>
            <person name="Cheng J."/>
            <person name="Dai P."/>
            <person name="Han X."/>
            <person name="Huang E."/>
            <person name="Gao Y."/>
            <person name="Liu J."/>
            <person name="Shao H."/>
            <person name="Ye R."/>
            <person name="Li L."/>
            <person name="Wei W."/>
            <person name="Wang X."/>
            <person name="Wang C."/>
            <person name="Huo Q."/>
            <person name="Li W."/>
            <person name="Guo W."/>
            <person name="Chen H."/>
            <person name="Chen S."/>
            <person name="Zhou L."/>
            <person name="Zhou L."/>
            <person name="Ni X."/>
            <person name="Tian J."/>
            <person name="Zhou Y."/>
            <person name="Sheng Y."/>
            <person name="Liu T."/>
            <person name="Pan Y."/>
            <person name="Xia L."/>
            <person name="Li J."/>
            <person name="Zhao F."/>
            <person name="Cao W."/>
        </authorList>
    </citation>
    <scope>NUCLEOTIDE SEQUENCE</scope>
    <source>
        <strain evidence="1">Rmic-2018</strain>
        <tissue evidence="1">Larvae</tissue>
    </source>
</reference>
<name>A0A9J6DXD5_RHIMP</name>
<evidence type="ECO:0000313" key="2">
    <source>
        <dbReference type="Proteomes" id="UP000821866"/>
    </source>
</evidence>
<evidence type="ECO:0000313" key="1">
    <source>
        <dbReference type="EMBL" id="KAH8026408.1"/>
    </source>
</evidence>
<comment type="caution">
    <text evidence="1">The sequence shown here is derived from an EMBL/GenBank/DDBJ whole genome shotgun (WGS) entry which is preliminary data.</text>
</comment>
<organism evidence="1 2">
    <name type="scientific">Rhipicephalus microplus</name>
    <name type="common">Cattle tick</name>
    <name type="synonym">Boophilus microplus</name>
    <dbReference type="NCBI Taxonomy" id="6941"/>
    <lineage>
        <taxon>Eukaryota</taxon>
        <taxon>Metazoa</taxon>
        <taxon>Ecdysozoa</taxon>
        <taxon>Arthropoda</taxon>
        <taxon>Chelicerata</taxon>
        <taxon>Arachnida</taxon>
        <taxon>Acari</taxon>
        <taxon>Parasitiformes</taxon>
        <taxon>Ixodida</taxon>
        <taxon>Ixodoidea</taxon>
        <taxon>Ixodidae</taxon>
        <taxon>Rhipicephalinae</taxon>
        <taxon>Rhipicephalus</taxon>
        <taxon>Boophilus</taxon>
    </lineage>
</organism>